<keyword evidence="3" id="KW-1185">Reference proteome</keyword>
<reference evidence="3" key="1">
    <citation type="journal article" date="2020" name="Microbiol. Resour. Announc.">
        <title>Draft Genome Sequences of Thiorhodococcus mannitoliphagus and Thiorhodococcus minor, Purple Sulfur Photosynthetic Bacteria in the Gammaproteobacterial Family Chromatiaceae.</title>
        <authorList>
            <person name="Aviles F.A."/>
            <person name="Meyer T.E."/>
            <person name="Kyndt J.A."/>
        </authorList>
    </citation>
    <scope>NUCLEOTIDE SEQUENCE [LARGE SCALE GENOMIC DNA]</scope>
    <source>
        <strain evidence="3">DSM 18266</strain>
    </source>
</reference>
<comment type="caution">
    <text evidence="2">The sequence shown here is derived from an EMBL/GenBank/DDBJ whole genome shotgun (WGS) entry which is preliminary data.</text>
</comment>
<sequence>MTNIQRTEAPRRLAGWVAIVGALLAWSQIGLYMAALSGDLAVVYKPAVFLSLPAPAHDLFHASLVLDTLGFYLPFLVIGGYLWSVMREEHGALIDMAALCIVTYAVMGITGDALLFASVSPLAAMHAAGDPAVKAASEAAWLALATGAQQGLWIMEGPVMGFWALVMGSAMRRSGKPYGLLLMLVGFCYAAVFVLGVLGVWSVVAQFQLVFLVLLPLWSLLTGIALLRQRAR</sequence>
<accession>A0A6P1E2I6</accession>
<keyword evidence="1" id="KW-1133">Transmembrane helix</keyword>
<organism evidence="2 3">
    <name type="scientific">Thiorhodococcus mannitoliphagus</name>
    <dbReference type="NCBI Taxonomy" id="329406"/>
    <lineage>
        <taxon>Bacteria</taxon>
        <taxon>Pseudomonadati</taxon>
        <taxon>Pseudomonadota</taxon>
        <taxon>Gammaproteobacteria</taxon>
        <taxon>Chromatiales</taxon>
        <taxon>Chromatiaceae</taxon>
        <taxon>Thiorhodococcus</taxon>
    </lineage>
</organism>
<evidence type="ECO:0000256" key="1">
    <source>
        <dbReference type="SAM" id="Phobius"/>
    </source>
</evidence>
<dbReference type="EMBL" id="JAAIJR010000237">
    <property type="protein sequence ID" value="NEX23561.1"/>
    <property type="molecule type" value="Genomic_DNA"/>
</dbReference>
<proteinExistence type="predicted"/>
<feature type="transmembrane region" description="Helical" evidence="1">
    <location>
        <begin position="12"/>
        <end position="35"/>
    </location>
</feature>
<evidence type="ECO:0008006" key="4">
    <source>
        <dbReference type="Google" id="ProtNLM"/>
    </source>
</evidence>
<dbReference type="RefSeq" id="WP_164656988.1">
    <property type="nucleotide sequence ID" value="NZ_JAAIJR010000237.1"/>
</dbReference>
<feature type="transmembrane region" description="Helical" evidence="1">
    <location>
        <begin position="96"/>
        <end position="119"/>
    </location>
</feature>
<name>A0A6P1E2I6_9GAMM</name>
<evidence type="ECO:0000313" key="2">
    <source>
        <dbReference type="EMBL" id="NEX23561.1"/>
    </source>
</evidence>
<feature type="transmembrane region" description="Helical" evidence="1">
    <location>
        <begin position="59"/>
        <end position="84"/>
    </location>
</feature>
<gene>
    <name evidence="2" type="ORF">G3480_25330</name>
</gene>
<keyword evidence="1" id="KW-0472">Membrane</keyword>
<dbReference type="AlphaFoldDB" id="A0A6P1E2I6"/>
<evidence type="ECO:0000313" key="3">
    <source>
        <dbReference type="Proteomes" id="UP000471640"/>
    </source>
</evidence>
<reference evidence="2 3" key="2">
    <citation type="submission" date="2020-02" db="EMBL/GenBank/DDBJ databases">
        <title>Genome sequences of Thiorhodococcus mannitoliphagus and Thiorhodococcus minor, purple sulfur photosynthetic bacteria in the gammaproteobacterial family, Chromatiaceae.</title>
        <authorList>
            <person name="Aviles F.A."/>
            <person name="Meyer T.E."/>
            <person name="Kyndt J.A."/>
        </authorList>
    </citation>
    <scope>NUCLEOTIDE SEQUENCE [LARGE SCALE GENOMIC DNA]</scope>
    <source>
        <strain evidence="2 3">DSM 18266</strain>
    </source>
</reference>
<keyword evidence="1" id="KW-0812">Transmembrane</keyword>
<feature type="transmembrane region" description="Helical" evidence="1">
    <location>
        <begin position="178"/>
        <end position="201"/>
    </location>
</feature>
<feature type="transmembrane region" description="Helical" evidence="1">
    <location>
        <begin position="207"/>
        <end position="227"/>
    </location>
</feature>
<protein>
    <recommendedName>
        <fullName evidence="4">DUF4386 family protein</fullName>
    </recommendedName>
</protein>
<dbReference type="Proteomes" id="UP000471640">
    <property type="component" value="Unassembled WGS sequence"/>
</dbReference>
<feature type="transmembrane region" description="Helical" evidence="1">
    <location>
        <begin position="139"/>
        <end position="166"/>
    </location>
</feature>